<keyword evidence="3" id="KW-0418">Kinase</keyword>
<dbReference type="RefSeq" id="XP_009495338.1">
    <property type="nucleotide sequence ID" value="XM_009497063.1"/>
</dbReference>
<feature type="compositionally biased region" description="Low complexity" evidence="4">
    <location>
        <begin position="684"/>
        <end position="698"/>
    </location>
</feature>
<evidence type="ECO:0000256" key="1">
    <source>
        <dbReference type="ARBA" id="ARBA00022741"/>
    </source>
</evidence>
<feature type="region of interest" description="Disordered" evidence="4">
    <location>
        <begin position="1"/>
        <end position="23"/>
    </location>
</feature>
<dbReference type="Gene3D" id="3.30.40.10">
    <property type="entry name" value="Zinc/RING finger domain, C3HC4 (zinc finger)"/>
    <property type="match status" value="1"/>
</dbReference>
<dbReference type="InterPro" id="IPR013083">
    <property type="entry name" value="Znf_RING/FYVE/PHD"/>
</dbReference>
<keyword evidence="7" id="KW-1185">Reference proteome</keyword>
<evidence type="ECO:0000256" key="4">
    <source>
        <dbReference type="SAM" id="MobiDB-lite"/>
    </source>
</evidence>
<dbReference type="InterPro" id="IPR027483">
    <property type="entry name" value="PInositol-4-P-4/5-kinase_C_sf"/>
</dbReference>
<keyword evidence="1 3" id="KW-0547">Nucleotide-binding</keyword>
<dbReference type="GO" id="GO:0005524">
    <property type="term" value="F:ATP binding"/>
    <property type="evidence" value="ECO:0007669"/>
    <property type="project" value="UniProtKB-UniRule"/>
</dbReference>
<evidence type="ECO:0000259" key="5">
    <source>
        <dbReference type="PROSITE" id="PS51455"/>
    </source>
</evidence>
<dbReference type="SMART" id="SM00330">
    <property type="entry name" value="PIPKc"/>
    <property type="match status" value="1"/>
</dbReference>
<dbReference type="STRING" id="691883.A0A058ZBL8"/>
<proteinExistence type="predicted"/>
<dbReference type="Pfam" id="PF01504">
    <property type="entry name" value="PIP5K"/>
    <property type="match status" value="1"/>
</dbReference>
<dbReference type="FunFam" id="3.30.810.10:FF:000001">
    <property type="entry name" value="1-phosphatidylinositol 3-phosphate 5-kinase FAB1"/>
    <property type="match status" value="1"/>
</dbReference>
<protein>
    <recommendedName>
        <fullName evidence="5">PIPK domain-containing protein</fullName>
    </recommendedName>
</protein>
<feature type="compositionally biased region" description="Low complexity" evidence="4">
    <location>
        <begin position="13"/>
        <end position="23"/>
    </location>
</feature>
<sequence>MSQAPPPQSAADSNPGAPADSGASSAFGVLRRLLFLGDAPSADLAAPGPGTAGRPSHGPGPGPGPGPAADSSSIASSFSSLMGFLSPTDEASHAGSFAGHASLDHASSSTQLTSFPPPLFVPRSTVVPDSGPGLEATLDPASAAGGFPPPDLEALCTAQRPAELAPEEPLTPEGEFFEEPETFFQTVAALRAIWPHGADLSISTRPATDDSCSSCGERFTGVRRQVPCHVCVRDFCASCTTSAIIHLDPAAAFPGDSLDHSSVSRLCFHCSSIVGDMALLGPVPRCPDAPVPIFSLDSPAGGLTRILASRRLANSALGIDLSSAASAAYLLLSRSKIPFSHVTFGIPFSHVTFGVHINSYLAPRPDPGALTDAPAPVDPRPRLAFRTNPNSLADFALPRQTPVLVPPQKDTLVRFQVPTSIGPASHLRTRLALSHLRLSTNQPMASGPELLRTPTSPEGVLSSAGRGPPTQTPLPAKSPAATSSSDQSTAATSAPTKRPSPRQPAPVTPAELAAAKLDLNAVPGAPPPGDVMEALVRRELACFAPSWSHRLLDMLEPDMLDHFLRLLAQLLVNQRLALDWAVILCHLLAPAAQTMLRSRARTEQALFARQFIHVKKLPLCPATAPGPEAGGQSAAGSLAMRRRSDFVGGLVFSKDLAHRKMPSFVAEPRVLLLKNGFDFSRHASSFGPPSSGARSGSPGATGPGGESVDTGSGSGSGSGSGPGSGSGSGPSPGSGPGSGPGPSLGPGHMELTINDREVEYHRSMIALLYRNRPDAIFLGGSASRLGIDMLLRQDPSPPAIFTHVKPRILQLLSRLTGAEVVDWIDRKPSVALGRCEAVFVSHHRVGVRAGTGSGVKTLTFLTGRGETRVGTVVLCGAPAAELTRVKNVLLFLLHTVVSMVRESALRADMFMTPARPVVRSLAVDLALWAEGSLDGSPSDLAGGDPLARPRAAIQRIRAMAAKQGFRLAYRNALHQVLLDYLLLVDGQAPAGARLPVSVATSLRASRDTILSSSPSVAFPLSKCLRQALDRVLLGHPAGMEAAFESPWSESFPLVPAPDGALDLGSLSEAQVLDLFRRAATIQNAEHELCMRDARLQAILPTLRPLSRGCISLLTSVGNAPGARAPCRPPSLLTIVINSYRDMTLGHFIVDICQQAMPAPFAGSSASDSNRPRTVYCTACTQPYLLHTRTFAHGNTRVAVRTSKNPSPIPGSLESIHVWSKCKICSLTSPVSLLSDQAYSLSVGKFFELFFHDRASALSEDLRSERGRCEHSFFRACSIFFSFQNIQVELNALEVHRLNIVLPPRLLHVPGLMAARLNLPAAEVDSREAARFAVVANALGSLFTSISTMLQRVANFLVIPALEKPLEAVLNLLSQQVALDQADFESRLAGIQEAERLLLRQPSDAARSRLAALLATLPVSHDPRHPVVDAHLAFGVAEGITALGLENAWQRHPPVPFLLAALSRDLHEYFIQWSYILRHVVFYYAHGGLLLSPAQLSLTTVSGYEIAALNPLDFFAVVQPAIPADMSADGLNDAPVDTPPEAGPMHTRVHSGQESSGSAADLLPGAPNEGAASGPPSAAPAPSSSEGDLASRQVPVATSASADALPATRLAISTSRMSVAVSATTTGLGTSALPSSQLLAVLADKNMPFVRALLRRRPHLAASLGPISCQKVAYPKEIDVMLVDAVMNLSRPGAGGRDISSGSPGTATPATVPGTPDDLLSPEPSRPASPGPGSAGSPSFPVNPFDALRPEELPTATGMACSSTSDSEPEPVPGSGEDSASAGCSPSGPTLTELLMAEVNSQAAAEAEVAALTALEAGSPAAAAAANTSSVLAETGEVAAMPIGSTLGRAPQATDTPASSFVDAPGYLLPSGSGFSLPVALPAAGREQATAPSLGSALEPASVSLPAEFQVATGPPPIPALVDPLPKGTLIFEGSDIPVSLDNPMSIVAFCMNSPQYRQNLVHIRKRVRATNVPGSSKTSPPMLDLPIPPRPGQAPVNDVPVTASTTEAEGHPVGAGLPAAAAAAAAGHPQPTASQADREEYLASLAYLSHFSPQHRKFDFSHGATQFSCKMLFLDQFHELRRRCGVDHQAFIASMSDCRAFDARGGKSSASFFISADGRFIIKQVNRPELFSLQGFMKEYFNHMIGVLNWHQPVESALAKILGIFRISIKRPGGSIGRTDYIVMENVFFSRPNISRKYDLKGSLRSRYAPLTGDSNDVLLDENLLETMHSEPLYVYHEQKHRLMEAIRNDSELLVSCNIIDYSLLVGVDPVTGDLVAAIVDYIRTYTWDKKLERWVKETGLLGGGSQAPTILSPQMYQDRFRRAIDSYLQVVPESHS</sequence>
<organism evidence="6">
    <name type="scientific">Fonticula alba</name>
    <name type="common">Slime mold</name>
    <dbReference type="NCBI Taxonomy" id="691883"/>
    <lineage>
        <taxon>Eukaryota</taxon>
        <taxon>Rotosphaerida</taxon>
        <taxon>Fonticulaceae</taxon>
        <taxon>Fonticula</taxon>
    </lineage>
</organism>
<dbReference type="Gene3D" id="3.30.810.10">
    <property type="entry name" value="2-Layer Sandwich"/>
    <property type="match status" value="1"/>
</dbReference>
<dbReference type="GO" id="GO:0010008">
    <property type="term" value="C:endosome membrane"/>
    <property type="evidence" value="ECO:0007669"/>
    <property type="project" value="TreeGrafter"/>
</dbReference>
<dbReference type="InterPro" id="IPR027409">
    <property type="entry name" value="GroEL-like_apical_dom_sf"/>
</dbReference>
<dbReference type="Gene3D" id="3.30.800.10">
    <property type="entry name" value="Phosphatidylinositol Phosphate Kinase II Beta"/>
    <property type="match status" value="1"/>
</dbReference>
<dbReference type="PANTHER" id="PTHR45748">
    <property type="entry name" value="1-PHOSPHATIDYLINOSITOL 3-PHOSPHATE 5-KINASE-RELATED"/>
    <property type="match status" value="1"/>
</dbReference>
<feature type="region of interest" description="Disordered" evidence="4">
    <location>
        <begin position="1693"/>
        <end position="1788"/>
    </location>
</feature>
<dbReference type="eggNOG" id="KOG0230">
    <property type="taxonomic scope" value="Eukaryota"/>
</dbReference>
<accession>A0A058ZBL8</accession>
<feature type="compositionally biased region" description="Low complexity" evidence="4">
    <location>
        <begin position="478"/>
        <end position="496"/>
    </location>
</feature>
<name>A0A058ZBL8_FONAL</name>
<evidence type="ECO:0000256" key="2">
    <source>
        <dbReference type="ARBA" id="ARBA00022840"/>
    </source>
</evidence>
<feature type="compositionally biased region" description="Low complexity" evidence="4">
    <location>
        <begin position="1703"/>
        <end position="1722"/>
    </location>
</feature>
<dbReference type="SUPFAM" id="SSF57903">
    <property type="entry name" value="FYVE/PHD zinc finger"/>
    <property type="match status" value="1"/>
</dbReference>
<feature type="region of interest" description="Disordered" evidence="4">
    <location>
        <begin position="1528"/>
        <end position="1594"/>
    </location>
</feature>
<dbReference type="EMBL" id="KB932204">
    <property type="protein sequence ID" value="KCV70822.1"/>
    <property type="molecule type" value="Genomic_DNA"/>
</dbReference>
<dbReference type="InterPro" id="IPR002498">
    <property type="entry name" value="PInositol-4-P-4/5-kinase_core"/>
</dbReference>
<dbReference type="InterPro" id="IPR044769">
    <property type="entry name" value="PIKfyve_PIPKc"/>
</dbReference>
<feature type="domain" description="PIPK" evidence="5">
    <location>
        <begin position="2005"/>
        <end position="2329"/>
    </location>
</feature>
<evidence type="ECO:0000256" key="3">
    <source>
        <dbReference type="PROSITE-ProRule" id="PRU00781"/>
    </source>
</evidence>
<dbReference type="GeneID" id="20527904"/>
<feature type="compositionally biased region" description="Low complexity" evidence="4">
    <location>
        <begin position="1563"/>
        <end position="1586"/>
    </location>
</feature>
<dbReference type="Proteomes" id="UP000030693">
    <property type="component" value="Unassembled WGS sequence"/>
</dbReference>
<dbReference type="PROSITE" id="PS51455">
    <property type="entry name" value="PIPK"/>
    <property type="match status" value="1"/>
</dbReference>
<feature type="region of interest" description="Disordered" evidence="4">
    <location>
        <begin position="442"/>
        <end position="508"/>
    </location>
</feature>
<feature type="region of interest" description="Disordered" evidence="4">
    <location>
        <begin position="684"/>
        <end position="749"/>
    </location>
</feature>
<evidence type="ECO:0000313" key="7">
    <source>
        <dbReference type="Proteomes" id="UP000030693"/>
    </source>
</evidence>
<keyword evidence="2 3" id="KW-0067">ATP-binding</keyword>
<dbReference type="CDD" id="cd17300">
    <property type="entry name" value="PIPKc_PIKfyve"/>
    <property type="match status" value="1"/>
</dbReference>
<dbReference type="GO" id="GO:0046854">
    <property type="term" value="P:phosphatidylinositol phosphate biosynthetic process"/>
    <property type="evidence" value="ECO:0007669"/>
    <property type="project" value="TreeGrafter"/>
</dbReference>
<feature type="region of interest" description="Disordered" evidence="4">
    <location>
        <begin position="40"/>
        <end position="73"/>
    </location>
</feature>
<dbReference type="GO" id="GO:0000285">
    <property type="term" value="F:1-phosphatidylinositol-3-phosphate 5-kinase activity"/>
    <property type="evidence" value="ECO:0007669"/>
    <property type="project" value="InterPro"/>
</dbReference>
<dbReference type="SUPFAM" id="SSF52029">
    <property type="entry name" value="GroEL apical domain-like"/>
    <property type="match status" value="1"/>
</dbReference>
<feature type="compositionally biased region" description="Gly residues" evidence="4">
    <location>
        <begin position="712"/>
        <end position="744"/>
    </location>
</feature>
<dbReference type="OrthoDB" id="158357at2759"/>
<keyword evidence="3" id="KW-0808">Transferase</keyword>
<gene>
    <name evidence="6" type="ORF">H696_03179</name>
</gene>
<dbReference type="InterPro" id="IPR027484">
    <property type="entry name" value="PInositol-4-P-5-kinase_N"/>
</dbReference>
<reference evidence="6" key="1">
    <citation type="submission" date="2013-04" db="EMBL/GenBank/DDBJ databases">
        <title>The Genome Sequence of Fonticula alba ATCC 38817.</title>
        <authorList>
            <consortium name="The Broad Institute Genomics Platform"/>
            <person name="Russ C."/>
            <person name="Cuomo C."/>
            <person name="Burger G."/>
            <person name="Gray M.W."/>
            <person name="Holland P.W.H."/>
            <person name="King N."/>
            <person name="Lang F.B.F."/>
            <person name="Roger A.J."/>
            <person name="Ruiz-Trillo I."/>
            <person name="Brown M."/>
            <person name="Walker B."/>
            <person name="Young S."/>
            <person name="Zeng Q."/>
            <person name="Gargeya S."/>
            <person name="Fitzgerald M."/>
            <person name="Haas B."/>
            <person name="Abouelleil A."/>
            <person name="Allen A.W."/>
            <person name="Alvarado L."/>
            <person name="Arachchi H.M."/>
            <person name="Berlin A.M."/>
            <person name="Chapman S.B."/>
            <person name="Gainer-Dewar J."/>
            <person name="Goldberg J."/>
            <person name="Griggs A."/>
            <person name="Gujja S."/>
            <person name="Hansen M."/>
            <person name="Howarth C."/>
            <person name="Imamovic A."/>
            <person name="Ireland A."/>
            <person name="Larimer J."/>
            <person name="McCowan C."/>
            <person name="Murphy C."/>
            <person name="Pearson M."/>
            <person name="Poon T.W."/>
            <person name="Priest M."/>
            <person name="Roberts A."/>
            <person name="Saif S."/>
            <person name="Shea T."/>
            <person name="Sisk P."/>
            <person name="Sykes S."/>
            <person name="Wortman J."/>
            <person name="Nusbaum C."/>
            <person name="Birren B."/>
        </authorList>
    </citation>
    <scope>NUCLEOTIDE SEQUENCE [LARGE SCALE GENOMIC DNA]</scope>
    <source>
        <strain evidence="6">ATCC 38817</strain>
    </source>
</reference>
<evidence type="ECO:0000313" key="6">
    <source>
        <dbReference type="EMBL" id="KCV70822.1"/>
    </source>
</evidence>
<dbReference type="Gene3D" id="3.50.7.10">
    <property type="entry name" value="GroEL"/>
    <property type="match status" value="1"/>
</dbReference>
<dbReference type="SUPFAM" id="SSF56104">
    <property type="entry name" value="SAICAR synthase-like"/>
    <property type="match status" value="1"/>
</dbReference>
<feature type="region of interest" description="Disordered" evidence="4">
    <location>
        <begin position="1971"/>
        <end position="1999"/>
    </location>
</feature>
<dbReference type="InterPro" id="IPR011011">
    <property type="entry name" value="Znf_FYVE_PHD"/>
</dbReference>